<sequence>MTSCCLYKYYPSGNYWNYDMEKEGSRIYSGINIALQGGRSKLNKEFQLAIDFFVLNFLFIFASYNFNFLSGATGYVKTMTIVVSALNQAKWAFYVFGNQRIQESIFCKNANQQRNSGSHITVTELDISPSRVDRKATRQASTMISTC</sequence>
<evidence type="ECO:0000313" key="3">
    <source>
        <dbReference type="Proteomes" id="UP000218231"/>
    </source>
</evidence>
<name>A0A2A2KWC5_9BILA</name>
<proteinExistence type="predicted"/>
<feature type="transmembrane region" description="Helical" evidence="1">
    <location>
        <begin position="48"/>
        <end position="66"/>
    </location>
</feature>
<keyword evidence="1" id="KW-0472">Membrane</keyword>
<organism evidence="2 3">
    <name type="scientific">Diploscapter pachys</name>
    <dbReference type="NCBI Taxonomy" id="2018661"/>
    <lineage>
        <taxon>Eukaryota</taxon>
        <taxon>Metazoa</taxon>
        <taxon>Ecdysozoa</taxon>
        <taxon>Nematoda</taxon>
        <taxon>Chromadorea</taxon>
        <taxon>Rhabditida</taxon>
        <taxon>Rhabditina</taxon>
        <taxon>Rhabditomorpha</taxon>
        <taxon>Rhabditoidea</taxon>
        <taxon>Rhabditidae</taxon>
        <taxon>Diploscapter</taxon>
    </lineage>
</organism>
<keyword evidence="1" id="KW-1133">Transmembrane helix</keyword>
<comment type="caution">
    <text evidence="2">The sequence shown here is derived from an EMBL/GenBank/DDBJ whole genome shotgun (WGS) entry which is preliminary data.</text>
</comment>
<keyword evidence="1" id="KW-0812">Transmembrane</keyword>
<evidence type="ECO:0000313" key="2">
    <source>
        <dbReference type="EMBL" id="PAV78275.1"/>
    </source>
</evidence>
<dbReference type="EMBL" id="LIAE01007591">
    <property type="protein sequence ID" value="PAV78275.1"/>
    <property type="molecule type" value="Genomic_DNA"/>
</dbReference>
<gene>
    <name evidence="2" type="ORF">WR25_17671</name>
</gene>
<evidence type="ECO:0000256" key="1">
    <source>
        <dbReference type="SAM" id="Phobius"/>
    </source>
</evidence>
<protein>
    <submittedName>
        <fullName evidence="2">Uncharacterized protein</fullName>
    </submittedName>
</protein>
<accession>A0A2A2KWC5</accession>
<keyword evidence="3" id="KW-1185">Reference proteome</keyword>
<dbReference type="AlphaFoldDB" id="A0A2A2KWC5"/>
<dbReference type="Proteomes" id="UP000218231">
    <property type="component" value="Unassembled WGS sequence"/>
</dbReference>
<reference evidence="2 3" key="1">
    <citation type="journal article" date="2017" name="Curr. Biol.">
        <title>Genome architecture and evolution of a unichromosomal asexual nematode.</title>
        <authorList>
            <person name="Fradin H."/>
            <person name="Zegar C."/>
            <person name="Gutwein M."/>
            <person name="Lucas J."/>
            <person name="Kovtun M."/>
            <person name="Corcoran D."/>
            <person name="Baugh L.R."/>
            <person name="Kiontke K."/>
            <person name="Gunsalus K."/>
            <person name="Fitch D.H."/>
            <person name="Piano F."/>
        </authorList>
    </citation>
    <scope>NUCLEOTIDE SEQUENCE [LARGE SCALE GENOMIC DNA]</scope>
    <source>
        <strain evidence="2">PF1309</strain>
    </source>
</reference>